<evidence type="ECO:0000313" key="2">
    <source>
        <dbReference type="Proteomes" id="UP000821845"/>
    </source>
</evidence>
<accession>A0ACB7SA51</accession>
<gene>
    <name evidence="1" type="ORF">HPB50_019189</name>
</gene>
<proteinExistence type="predicted"/>
<sequence>MDVDSPGRPSTPSTSSATGARKRSGEQNDADSEDTLIRSSASESSSYDSDFVPVTRRKAKGRLFMASSSRRLLPKYDVGVLVLRGITGPADAWPGLPTKNPAAEPLHRPPKLLRNGTVAIVMIRKS</sequence>
<name>A0ACB7SA51_HYAAI</name>
<evidence type="ECO:0000313" key="1">
    <source>
        <dbReference type="EMBL" id="KAH6930794.1"/>
    </source>
</evidence>
<organism evidence="1 2">
    <name type="scientific">Hyalomma asiaticum</name>
    <name type="common">Tick</name>
    <dbReference type="NCBI Taxonomy" id="266040"/>
    <lineage>
        <taxon>Eukaryota</taxon>
        <taxon>Metazoa</taxon>
        <taxon>Ecdysozoa</taxon>
        <taxon>Arthropoda</taxon>
        <taxon>Chelicerata</taxon>
        <taxon>Arachnida</taxon>
        <taxon>Acari</taxon>
        <taxon>Parasitiformes</taxon>
        <taxon>Ixodida</taxon>
        <taxon>Ixodoidea</taxon>
        <taxon>Ixodidae</taxon>
        <taxon>Hyalomminae</taxon>
        <taxon>Hyalomma</taxon>
    </lineage>
</organism>
<keyword evidence="2" id="KW-1185">Reference proteome</keyword>
<dbReference type="Proteomes" id="UP000821845">
    <property type="component" value="Chromosome 5"/>
</dbReference>
<comment type="caution">
    <text evidence="1">The sequence shown here is derived from an EMBL/GenBank/DDBJ whole genome shotgun (WGS) entry which is preliminary data.</text>
</comment>
<reference evidence="1" key="1">
    <citation type="submission" date="2020-05" db="EMBL/GenBank/DDBJ databases">
        <title>Large-scale comparative analyses of tick genomes elucidate their genetic diversity and vector capacities.</title>
        <authorList>
            <person name="Jia N."/>
            <person name="Wang J."/>
            <person name="Shi W."/>
            <person name="Du L."/>
            <person name="Sun Y."/>
            <person name="Zhan W."/>
            <person name="Jiang J."/>
            <person name="Wang Q."/>
            <person name="Zhang B."/>
            <person name="Ji P."/>
            <person name="Sakyi L.B."/>
            <person name="Cui X."/>
            <person name="Yuan T."/>
            <person name="Jiang B."/>
            <person name="Yang W."/>
            <person name="Lam T.T.-Y."/>
            <person name="Chang Q."/>
            <person name="Ding S."/>
            <person name="Wang X."/>
            <person name="Zhu J."/>
            <person name="Ruan X."/>
            <person name="Zhao L."/>
            <person name="Wei J."/>
            <person name="Que T."/>
            <person name="Du C."/>
            <person name="Cheng J."/>
            <person name="Dai P."/>
            <person name="Han X."/>
            <person name="Huang E."/>
            <person name="Gao Y."/>
            <person name="Liu J."/>
            <person name="Shao H."/>
            <person name="Ye R."/>
            <person name="Li L."/>
            <person name="Wei W."/>
            <person name="Wang X."/>
            <person name="Wang C."/>
            <person name="Yang T."/>
            <person name="Huo Q."/>
            <person name="Li W."/>
            <person name="Guo W."/>
            <person name="Chen H."/>
            <person name="Zhou L."/>
            <person name="Ni X."/>
            <person name="Tian J."/>
            <person name="Zhou Y."/>
            <person name="Sheng Y."/>
            <person name="Liu T."/>
            <person name="Pan Y."/>
            <person name="Xia L."/>
            <person name="Li J."/>
            <person name="Zhao F."/>
            <person name="Cao W."/>
        </authorList>
    </citation>
    <scope>NUCLEOTIDE SEQUENCE</scope>
    <source>
        <strain evidence="1">Hyas-2018</strain>
    </source>
</reference>
<protein>
    <submittedName>
        <fullName evidence="1">Uncharacterized protein</fullName>
    </submittedName>
</protein>
<dbReference type="EMBL" id="CM023485">
    <property type="protein sequence ID" value="KAH6930794.1"/>
    <property type="molecule type" value="Genomic_DNA"/>
</dbReference>